<dbReference type="RefSeq" id="WP_119749466.1">
    <property type="nucleotide sequence ID" value="NZ_QZCG01000008.1"/>
</dbReference>
<evidence type="ECO:0000313" key="2">
    <source>
        <dbReference type="Proteomes" id="UP000284202"/>
    </source>
</evidence>
<dbReference type="EMBL" id="QZCG01000008">
    <property type="protein sequence ID" value="RJE84517.1"/>
    <property type="molecule type" value="Genomic_DNA"/>
</dbReference>
<organism evidence="1 2">
    <name type="scientific">Paracoccus onubensis</name>
    <dbReference type="NCBI Taxonomy" id="1675788"/>
    <lineage>
        <taxon>Bacteria</taxon>
        <taxon>Pseudomonadati</taxon>
        <taxon>Pseudomonadota</taxon>
        <taxon>Alphaproteobacteria</taxon>
        <taxon>Rhodobacterales</taxon>
        <taxon>Paracoccaceae</taxon>
        <taxon>Paracoccus</taxon>
    </lineage>
</organism>
<reference evidence="2" key="1">
    <citation type="submission" date="2018-09" db="EMBL/GenBank/DDBJ databases">
        <title>Acidovorax cavernicola nov. sp. isolated from Gruta de las Maravillas (Aracena, Spain).</title>
        <authorList>
            <person name="Jurado V."/>
            <person name="Gutierrez-Patricio S."/>
            <person name="Gonzalez-Pimentel J.L."/>
            <person name="Miller A.Z."/>
            <person name="Laiz L."/>
            <person name="Saiz-Jimenez C."/>
        </authorList>
    </citation>
    <scope>NUCLEOTIDE SEQUENCE [LARGE SCALE GENOMIC DNA]</scope>
    <source>
        <strain evidence="2">1011MAR3C25</strain>
    </source>
</reference>
<accession>A0A418SUD5</accession>
<gene>
    <name evidence="1" type="ORF">D3P04_12775</name>
</gene>
<name>A0A418SUD5_9RHOB</name>
<evidence type="ECO:0000313" key="1">
    <source>
        <dbReference type="EMBL" id="RJE84517.1"/>
    </source>
</evidence>
<dbReference type="AlphaFoldDB" id="A0A418SUD5"/>
<keyword evidence="2" id="KW-1185">Reference proteome</keyword>
<dbReference type="OrthoDB" id="7806105at2"/>
<proteinExistence type="predicted"/>
<evidence type="ECO:0008006" key="3">
    <source>
        <dbReference type="Google" id="ProtNLM"/>
    </source>
</evidence>
<protein>
    <recommendedName>
        <fullName evidence="3">Sialate O-acetylesterase domain-containing protein</fullName>
    </recommendedName>
</protein>
<dbReference type="Proteomes" id="UP000284202">
    <property type="component" value="Unassembled WGS sequence"/>
</dbReference>
<sequence>MPGFSADLPVFVDPDNQGNAWMAMRSADGAIRYMSDQWGGRVFGFEKRDGITLAQSPDPAIAIVAFGGGGIGVSRPLKEEYRYHIVDENLKRPGDGRAATAQAAAFLALADKCHLALYTVVPVTVPVSSTVEQDAMPGAAGRKRIVEKLARAKQALAAWDKALFADRITLSLLEGAPRTSERAADFHYAAVARELREEVAKATGQTPYPIVIVSQSAGSLSDGTSEVILAEGRLDWHHWGLGFVVATPRYPFRHGVNMPATLTPGSALMVSELESLAASERLAGRDWFCPSLEQAEIDGDILRARFTTMSDLVIRNPKSHGFAVDGIENGARMTAAEAQKNHVLLHFDKAPQGDLTLRYAWGETRTKIDGFPANRGSVTDSWSAESLLLPDTTLYRYARSGRAAVRQERWRAGET</sequence>
<comment type="caution">
    <text evidence="1">The sequence shown here is derived from an EMBL/GenBank/DDBJ whole genome shotgun (WGS) entry which is preliminary data.</text>
</comment>